<dbReference type="Proteomes" id="UP001052739">
    <property type="component" value="Unassembled WGS sequence"/>
</dbReference>
<accession>A0ABQ3PB99</accession>
<evidence type="ECO:0000256" key="1">
    <source>
        <dbReference type="SAM" id="MobiDB-lite"/>
    </source>
</evidence>
<dbReference type="EMBL" id="BNDW01000019">
    <property type="protein sequence ID" value="GHI22312.1"/>
    <property type="molecule type" value="Genomic_DNA"/>
</dbReference>
<comment type="caution">
    <text evidence="2">The sequence shown here is derived from an EMBL/GenBank/DDBJ whole genome shotgun (WGS) entry which is preliminary data.</text>
</comment>
<protein>
    <submittedName>
        <fullName evidence="2">Uncharacterized protein</fullName>
    </submittedName>
</protein>
<gene>
    <name evidence="2" type="ORF">Shyd_36830</name>
</gene>
<feature type="region of interest" description="Disordered" evidence="1">
    <location>
        <begin position="63"/>
        <end position="88"/>
    </location>
</feature>
<evidence type="ECO:0000313" key="3">
    <source>
        <dbReference type="Proteomes" id="UP001052739"/>
    </source>
</evidence>
<name>A0ABQ3PB99_9ACTN</name>
<sequence>MSVPVERLAADQAARIDVGLHGPSNWSQLLYTPTKVHNWDVGHLSDEGDNGAGRLAVAVDTVRESPSEKVSGGAEGANPPRNLSGTRYRAGEVTLESRAGVRRHPLSPTVKAGVPTGMPVKLSG</sequence>
<organism evidence="2 3">
    <name type="scientific">Streptomyces hydrogenans</name>
    <dbReference type="NCBI Taxonomy" id="1873719"/>
    <lineage>
        <taxon>Bacteria</taxon>
        <taxon>Bacillati</taxon>
        <taxon>Actinomycetota</taxon>
        <taxon>Actinomycetes</taxon>
        <taxon>Kitasatosporales</taxon>
        <taxon>Streptomycetaceae</taxon>
        <taxon>Streptomyces</taxon>
    </lineage>
</organism>
<feature type="region of interest" description="Disordered" evidence="1">
    <location>
        <begin position="105"/>
        <end position="124"/>
    </location>
</feature>
<evidence type="ECO:0000313" key="2">
    <source>
        <dbReference type="EMBL" id="GHI22312.1"/>
    </source>
</evidence>
<proteinExistence type="predicted"/>
<reference evidence="2" key="1">
    <citation type="submission" date="2024-05" db="EMBL/GenBank/DDBJ databases">
        <title>Whole genome shotgun sequence of Streptomyces hydrogenans NBRC 13475.</title>
        <authorList>
            <person name="Komaki H."/>
            <person name="Tamura T."/>
        </authorList>
    </citation>
    <scope>NUCLEOTIDE SEQUENCE</scope>
    <source>
        <strain evidence="2">NBRC 13475</strain>
    </source>
</reference>
<keyword evidence="3" id="KW-1185">Reference proteome</keyword>